<protein>
    <submittedName>
        <fullName evidence="3">Uncharacterized protein</fullName>
    </submittedName>
</protein>
<proteinExistence type="predicted"/>
<evidence type="ECO:0000313" key="2">
    <source>
        <dbReference type="EMBL" id="RZN61054.1"/>
    </source>
</evidence>
<evidence type="ECO:0000256" key="1">
    <source>
        <dbReference type="SAM" id="Coils"/>
    </source>
</evidence>
<organism evidence="3 4">
    <name type="scientific">Avibacterium paragallinarum</name>
    <name type="common">Haemophilus gallinarum</name>
    <dbReference type="NCBI Taxonomy" id="728"/>
    <lineage>
        <taxon>Bacteria</taxon>
        <taxon>Pseudomonadati</taxon>
        <taxon>Pseudomonadota</taxon>
        <taxon>Gammaproteobacteria</taxon>
        <taxon>Pasteurellales</taxon>
        <taxon>Pasteurellaceae</taxon>
        <taxon>Avibacterium</taxon>
    </lineage>
</organism>
<dbReference type="Proteomes" id="UP000254620">
    <property type="component" value="Unassembled WGS sequence"/>
</dbReference>
<dbReference type="Proteomes" id="UP000294229">
    <property type="component" value="Unassembled WGS sequence"/>
</dbReference>
<dbReference type="EMBL" id="UFSW01000001">
    <property type="protein sequence ID" value="SUU98530.1"/>
    <property type="molecule type" value="Genomic_DNA"/>
</dbReference>
<name>A0A380X5X2_AVIPA</name>
<evidence type="ECO:0000313" key="4">
    <source>
        <dbReference type="Proteomes" id="UP000254620"/>
    </source>
</evidence>
<evidence type="ECO:0000313" key="5">
    <source>
        <dbReference type="Proteomes" id="UP000294229"/>
    </source>
</evidence>
<dbReference type="OrthoDB" id="5691066at2"/>
<reference evidence="3 4" key="1">
    <citation type="submission" date="2018-06" db="EMBL/GenBank/DDBJ databases">
        <authorList>
            <consortium name="Pathogen Informatics"/>
            <person name="Doyle S."/>
        </authorList>
    </citation>
    <scope>NUCLEOTIDE SEQUENCE [LARGE SCALE GENOMIC DNA]</scope>
    <source>
        <strain evidence="3 4">NCTC10926</strain>
    </source>
</reference>
<keyword evidence="1" id="KW-0175">Coiled coil</keyword>
<reference evidence="2 5" key="2">
    <citation type="submission" date="2018-11" db="EMBL/GenBank/DDBJ databases">
        <title>Sequencing Av. paragallinarum serogroups.</title>
        <authorList>
            <person name="Hellmuth J.E."/>
            <person name="Boucher C.E."/>
            <person name="Cason E.D."/>
        </authorList>
    </citation>
    <scope>NUCLEOTIDE SEQUENCE [LARGE SCALE GENOMIC DNA]</scope>
    <source>
        <strain evidence="2 5">SA-3</strain>
    </source>
</reference>
<feature type="coiled-coil region" evidence="1">
    <location>
        <begin position="5"/>
        <end position="32"/>
    </location>
</feature>
<dbReference type="EMBL" id="RQXS01000004">
    <property type="protein sequence ID" value="RZN61054.1"/>
    <property type="molecule type" value="Genomic_DNA"/>
</dbReference>
<dbReference type="AlphaFoldDB" id="A0A380X5X2"/>
<evidence type="ECO:0000313" key="3">
    <source>
        <dbReference type="EMBL" id="SUU98530.1"/>
    </source>
</evidence>
<gene>
    <name evidence="2" type="ORF">EIG79_01930</name>
    <name evidence="3" type="ORF">NCTC10926_01965</name>
</gene>
<sequence>MGNIIEKLLDALEKIEKEANLSQDEMTKAFEKLCPSIESFGSDEKDILNNILYSQLNNKNIKDNIFQLLDFLENIFVDSLSAKNDFMLNDLKFILLDDNELKNEISARSNIDVRNKRLFLIVKTFLKTKINELYAYSNVTPKADRIIKGKSKKSKKPEQVKAEQYAIDIWKKDPAITQENMAYQLKDKLELSQTIQTIIRWIRPFQPKK</sequence>
<accession>A0A380X5X2</accession>
<dbReference type="RefSeq" id="WP_052718540.1">
    <property type="nucleotide sequence ID" value="NZ_LAEN01000022.1"/>
</dbReference>